<keyword evidence="4" id="KW-0378">Hydrolase</keyword>
<dbReference type="InterPro" id="IPR011650">
    <property type="entry name" value="Peptidase_M20_dimer"/>
</dbReference>
<dbReference type="Gene3D" id="1.10.150.900">
    <property type="match status" value="1"/>
</dbReference>
<reference evidence="7 8" key="1">
    <citation type="submission" date="2021-09" db="EMBL/GenBank/DDBJ databases">
        <title>Whole genome sequence of Nocardioides sp. GBK3QG-3.</title>
        <authorList>
            <person name="Tuo L."/>
        </authorList>
    </citation>
    <scope>NUCLEOTIDE SEQUENCE [LARGE SCALE GENOMIC DNA]</scope>
    <source>
        <strain evidence="7 8">GBK3QG-3</strain>
    </source>
</reference>
<comment type="caution">
    <text evidence="7">The sequence shown here is derived from an EMBL/GenBank/DDBJ whole genome shotgun (WGS) entry which is preliminary data.</text>
</comment>
<dbReference type="SUPFAM" id="SSF53187">
    <property type="entry name" value="Zn-dependent exopeptidases"/>
    <property type="match status" value="1"/>
</dbReference>
<keyword evidence="3" id="KW-0479">Metal-binding</keyword>
<evidence type="ECO:0000313" key="8">
    <source>
        <dbReference type="Proteomes" id="UP000780875"/>
    </source>
</evidence>
<evidence type="ECO:0000256" key="4">
    <source>
        <dbReference type="ARBA" id="ARBA00022801"/>
    </source>
</evidence>
<organism evidence="7 8">
    <name type="scientific">Nocardioides mangrovi</name>
    <dbReference type="NCBI Taxonomy" id="2874580"/>
    <lineage>
        <taxon>Bacteria</taxon>
        <taxon>Bacillati</taxon>
        <taxon>Actinomycetota</taxon>
        <taxon>Actinomycetes</taxon>
        <taxon>Propionibacteriales</taxon>
        <taxon>Nocardioidaceae</taxon>
        <taxon>Nocardioides</taxon>
    </lineage>
</organism>
<dbReference type="Pfam" id="PF01546">
    <property type="entry name" value="Peptidase_M20"/>
    <property type="match status" value="1"/>
</dbReference>
<dbReference type="EMBL" id="JAIQZJ010000003">
    <property type="protein sequence ID" value="MBZ5737845.1"/>
    <property type="molecule type" value="Genomic_DNA"/>
</dbReference>
<evidence type="ECO:0000256" key="1">
    <source>
        <dbReference type="ARBA" id="ARBA00006247"/>
    </source>
</evidence>
<name>A0ABS7UA38_9ACTN</name>
<dbReference type="InterPro" id="IPR002933">
    <property type="entry name" value="Peptidase_M20"/>
</dbReference>
<dbReference type="RefSeq" id="WP_224122222.1">
    <property type="nucleotide sequence ID" value="NZ_JAIQZJ010000003.1"/>
</dbReference>
<dbReference type="InterPro" id="IPR036264">
    <property type="entry name" value="Bact_exopeptidase_dim_dom"/>
</dbReference>
<evidence type="ECO:0000313" key="7">
    <source>
        <dbReference type="EMBL" id="MBZ5737845.1"/>
    </source>
</evidence>
<gene>
    <name evidence="7" type="ORF">K8U61_06710</name>
</gene>
<accession>A0ABS7UA38</accession>
<evidence type="ECO:0000256" key="2">
    <source>
        <dbReference type="ARBA" id="ARBA00022670"/>
    </source>
</evidence>
<dbReference type="PANTHER" id="PTHR45962">
    <property type="entry name" value="N-FATTY-ACYL-AMINO ACID SYNTHASE/HYDROLASE PM20D1"/>
    <property type="match status" value="1"/>
</dbReference>
<protein>
    <submittedName>
        <fullName evidence="7">M20/M25/M40 family metallo-hydrolase</fullName>
    </submittedName>
</protein>
<feature type="domain" description="Peptidase M20 dimerisation" evidence="6">
    <location>
        <begin position="197"/>
        <end position="340"/>
    </location>
</feature>
<evidence type="ECO:0000256" key="3">
    <source>
        <dbReference type="ARBA" id="ARBA00022723"/>
    </source>
</evidence>
<proteinExistence type="inferred from homology"/>
<dbReference type="Gene3D" id="3.40.630.10">
    <property type="entry name" value="Zn peptidases"/>
    <property type="match status" value="1"/>
</dbReference>
<dbReference type="Gene3D" id="3.30.70.360">
    <property type="match status" value="1"/>
</dbReference>
<dbReference type="SUPFAM" id="SSF55031">
    <property type="entry name" value="Bacterial exopeptidase dimerisation domain"/>
    <property type="match status" value="1"/>
</dbReference>
<dbReference type="Pfam" id="PF07687">
    <property type="entry name" value="M20_dimer"/>
    <property type="match status" value="1"/>
</dbReference>
<sequence length="446" mass="48236">MTTPPVDPVVEKLQALIRIPTVSHRDPGRVDTAAFDAFGAELARQFPLLHERLELTRIDTHGLLFHWAGRSAERPVVLMAHLDVVPVEEDAPWQHPPFGAEIHDGAIWGRGTLDDKGQLVAICAAVEALLADDFIPAQDLWLSFGCNEEVSGPAAPLAVEELTRRGVRPWFVMDEGGAIAAEAFPGVAAPIGVVGVTEKGVTSIELRVDGRGGHASTPAKNGPTVRIAKAIARLDAQQMAASIPDPTIELLRRIAPHGSTLLRPLMANAARLRPVLTRALIAAGSEPAAMTRTSFAITTLSGSPALNVIASTATAGVNIRIMVGDTVAGVLEHVRRTVDDDRVQISVVEENEPSPISPYDGDEAFTLLEDTIAEVFPDAIPSPYVMMAATDSRFFTSICSRVYRFAPFRMTKAQRESIHSYDEHLGIDAFVDGVRWYQRLIERIPA</sequence>
<dbReference type="InterPro" id="IPR047177">
    <property type="entry name" value="Pept_M20A"/>
</dbReference>
<evidence type="ECO:0000256" key="5">
    <source>
        <dbReference type="ARBA" id="ARBA00022833"/>
    </source>
</evidence>
<keyword evidence="2" id="KW-0645">Protease</keyword>
<dbReference type="Proteomes" id="UP000780875">
    <property type="component" value="Unassembled WGS sequence"/>
</dbReference>
<dbReference type="PANTHER" id="PTHR45962:SF1">
    <property type="entry name" value="N-FATTY-ACYL-AMINO ACID SYNTHASE_HYDROLASE PM20D1"/>
    <property type="match status" value="1"/>
</dbReference>
<keyword evidence="5" id="KW-0862">Zinc</keyword>
<keyword evidence="8" id="KW-1185">Reference proteome</keyword>
<comment type="similarity">
    <text evidence="1">Belongs to the peptidase M20A family.</text>
</comment>
<evidence type="ECO:0000259" key="6">
    <source>
        <dbReference type="Pfam" id="PF07687"/>
    </source>
</evidence>